<protein>
    <submittedName>
        <fullName evidence="1">Uncharacterized protein</fullName>
    </submittedName>
</protein>
<comment type="caution">
    <text evidence="1">The sequence shown here is derived from an EMBL/GenBank/DDBJ whole genome shotgun (WGS) entry which is preliminary data.</text>
</comment>
<dbReference type="EMBL" id="JBHRYN010000005">
    <property type="protein sequence ID" value="MFC3700482.1"/>
    <property type="molecule type" value="Genomic_DNA"/>
</dbReference>
<accession>A0ABV7WN10</accession>
<dbReference type="RefSeq" id="WP_290281796.1">
    <property type="nucleotide sequence ID" value="NZ_JAUFQI010000001.1"/>
</dbReference>
<dbReference type="Proteomes" id="UP001595710">
    <property type="component" value="Unassembled WGS sequence"/>
</dbReference>
<evidence type="ECO:0000313" key="2">
    <source>
        <dbReference type="Proteomes" id="UP001595710"/>
    </source>
</evidence>
<reference evidence="2" key="1">
    <citation type="journal article" date="2019" name="Int. J. Syst. Evol. Microbiol.">
        <title>The Global Catalogue of Microorganisms (GCM) 10K type strain sequencing project: providing services to taxonomists for standard genome sequencing and annotation.</title>
        <authorList>
            <consortium name="The Broad Institute Genomics Platform"/>
            <consortium name="The Broad Institute Genome Sequencing Center for Infectious Disease"/>
            <person name="Wu L."/>
            <person name="Ma J."/>
        </authorList>
    </citation>
    <scope>NUCLEOTIDE SEQUENCE [LARGE SCALE GENOMIC DNA]</scope>
    <source>
        <strain evidence="2">CECT 8288</strain>
    </source>
</reference>
<gene>
    <name evidence="1" type="ORF">ACFOND_02435</name>
</gene>
<name>A0ABV7WN10_9GAMM</name>
<proteinExistence type="predicted"/>
<evidence type="ECO:0000313" key="1">
    <source>
        <dbReference type="EMBL" id="MFC3700482.1"/>
    </source>
</evidence>
<organism evidence="1 2">
    <name type="scientific">Reinekea marina</name>
    <dbReference type="NCBI Taxonomy" id="1310421"/>
    <lineage>
        <taxon>Bacteria</taxon>
        <taxon>Pseudomonadati</taxon>
        <taxon>Pseudomonadota</taxon>
        <taxon>Gammaproteobacteria</taxon>
        <taxon>Oceanospirillales</taxon>
        <taxon>Saccharospirillaceae</taxon>
        <taxon>Reinekea</taxon>
    </lineage>
</organism>
<sequence length="157" mass="17934">MLSATASTNLLQKHLKVLLRQWHETAEADVKSTLELAFVLMLNRALAQLLEEEKSYENPSVEIEFSDFTSFVKNISSKGNLSPLQAELCSAMQDSNHWINSWYKAWKLLAYNAQNARANIPAMIVKESHGQLLLDLDGWFEQFNGLVESLRIQNEYC</sequence>
<keyword evidence="2" id="KW-1185">Reference proteome</keyword>